<reference evidence="2" key="2">
    <citation type="submission" date="2020-11" db="EMBL/GenBank/DDBJ databases">
        <authorList>
            <person name="McCartney M.A."/>
            <person name="Auch B."/>
            <person name="Kono T."/>
            <person name="Mallez S."/>
            <person name="Becker A."/>
            <person name="Gohl D.M."/>
            <person name="Silverstein K.A.T."/>
            <person name="Koren S."/>
            <person name="Bechman K.B."/>
            <person name="Herman A."/>
            <person name="Abrahante J.E."/>
            <person name="Garbe J."/>
        </authorList>
    </citation>
    <scope>NUCLEOTIDE SEQUENCE</scope>
    <source>
        <strain evidence="2">Duluth1</strain>
        <tissue evidence="2">Whole animal</tissue>
    </source>
</reference>
<comment type="caution">
    <text evidence="2">The sequence shown here is derived from an EMBL/GenBank/DDBJ whole genome shotgun (WGS) entry which is preliminary data.</text>
</comment>
<name>A0A9D4MZZ5_DREPO</name>
<organism evidence="2 3">
    <name type="scientific">Dreissena polymorpha</name>
    <name type="common">Zebra mussel</name>
    <name type="synonym">Mytilus polymorpha</name>
    <dbReference type="NCBI Taxonomy" id="45954"/>
    <lineage>
        <taxon>Eukaryota</taxon>
        <taxon>Metazoa</taxon>
        <taxon>Spiralia</taxon>
        <taxon>Lophotrochozoa</taxon>
        <taxon>Mollusca</taxon>
        <taxon>Bivalvia</taxon>
        <taxon>Autobranchia</taxon>
        <taxon>Heteroconchia</taxon>
        <taxon>Euheterodonta</taxon>
        <taxon>Imparidentia</taxon>
        <taxon>Neoheterodontei</taxon>
        <taxon>Myida</taxon>
        <taxon>Dreissenoidea</taxon>
        <taxon>Dreissenidae</taxon>
        <taxon>Dreissena</taxon>
    </lineage>
</organism>
<gene>
    <name evidence="2" type="ORF">DPMN_009631</name>
</gene>
<dbReference type="EMBL" id="JAIWYP010000001">
    <property type="protein sequence ID" value="KAH3885636.1"/>
    <property type="molecule type" value="Genomic_DNA"/>
</dbReference>
<sequence length="117" mass="13148">MTLRLYGKYQSHGILVVDRQSAYCLFTSIGRRLPISLTSSLAKPWELQTLQTPCDSLLRGVSDRSLPIYSQRPSDSLASVSWLPSDSKRPSDMTPLDPKTQSLPNVSQTFCLVFRRS</sequence>
<reference evidence="2" key="1">
    <citation type="journal article" date="2019" name="bioRxiv">
        <title>The Genome of the Zebra Mussel, Dreissena polymorpha: A Resource for Invasive Species Research.</title>
        <authorList>
            <person name="McCartney M.A."/>
            <person name="Auch B."/>
            <person name="Kono T."/>
            <person name="Mallez S."/>
            <person name="Zhang Y."/>
            <person name="Obille A."/>
            <person name="Becker A."/>
            <person name="Abrahante J.E."/>
            <person name="Garbe J."/>
            <person name="Badalamenti J.P."/>
            <person name="Herman A."/>
            <person name="Mangelson H."/>
            <person name="Liachko I."/>
            <person name="Sullivan S."/>
            <person name="Sone E.D."/>
            <person name="Koren S."/>
            <person name="Silverstein K.A.T."/>
            <person name="Beckman K.B."/>
            <person name="Gohl D.M."/>
        </authorList>
    </citation>
    <scope>NUCLEOTIDE SEQUENCE</scope>
    <source>
        <strain evidence="2">Duluth1</strain>
        <tissue evidence="2">Whole animal</tissue>
    </source>
</reference>
<evidence type="ECO:0000313" key="2">
    <source>
        <dbReference type="EMBL" id="KAH3885636.1"/>
    </source>
</evidence>
<evidence type="ECO:0000256" key="1">
    <source>
        <dbReference type="SAM" id="MobiDB-lite"/>
    </source>
</evidence>
<dbReference type="AlphaFoldDB" id="A0A9D4MZZ5"/>
<feature type="compositionally biased region" description="Polar residues" evidence="1">
    <location>
        <begin position="72"/>
        <end position="84"/>
    </location>
</feature>
<accession>A0A9D4MZZ5</accession>
<proteinExistence type="predicted"/>
<protein>
    <submittedName>
        <fullName evidence="2">Uncharacterized protein</fullName>
    </submittedName>
</protein>
<feature type="region of interest" description="Disordered" evidence="1">
    <location>
        <begin position="72"/>
        <end position="103"/>
    </location>
</feature>
<keyword evidence="3" id="KW-1185">Reference proteome</keyword>
<evidence type="ECO:0000313" key="3">
    <source>
        <dbReference type="Proteomes" id="UP000828390"/>
    </source>
</evidence>
<dbReference type="Proteomes" id="UP000828390">
    <property type="component" value="Unassembled WGS sequence"/>
</dbReference>